<proteinExistence type="predicted"/>
<keyword evidence="1" id="KW-0812">Transmembrane</keyword>
<dbReference type="PANTHER" id="PTHR37222:SF1">
    <property type="entry name" value="OS02G0718000 PROTEIN"/>
    <property type="match status" value="1"/>
</dbReference>
<dbReference type="PANTHER" id="PTHR37222">
    <property type="entry name" value="OS02G0718000 PROTEIN"/>
    <property type="match status" value="1"/>
</dbReference>
<reference evidence="2 3" key="2">
    <citation type="journal article" date="2017" name="Nature">
        <title>The Apostasia genome and the evolution of orchids.</title>
        <authorList>
            <person name="Zhang G.Q."/>
            <person name="Liu K.W."/>
            <person name="Li Z."/>
            <person name="Lohaus R."/>
            <person name="Hsiao Y.Y."/>
            <person name="Niu S.C."/>
            <person name="Wang J.Y."/>
            <person name="Lin Y.C."/>
            <person name="Xu Q."/>
            <person name="Chen L.J."/>
            <person name="Yoshida K."/>
            <person name="Fujiwara S."/>
            <person name="Wang Z.W."/>
            <person name="Zhang Y.Q."/>
            <person name="Mitsuda N."/>
            <person name="Wang M."/>
            <person name="Liu G.H."/>
            <person name="Pecoraro L."/>
            <person name="Huang H.X."/>
            <person name="Xiao X.J."/>
            <person name="Lin M."/>
            <person name="Wu X.Y."/>
            <person name="Wu W.L."/>
            <person name="Chen Y.Y."/>
            <person name="Chang S.B."/>
            <person name="Sakamoto S."/>
            <person name="Ohme-Takagi M."/>
            <person name="Yagi M."/>
            <person name="Zeng S.J."/>
            <person name="Shen C.Y."/>
            <person name="Yeh C.M."/>
            <person name="Luo Y.B."/>
            <person name="Tsai W.C."/>
            <person name="Van de Peer Y."/>
            <person name="Liu Z.J."/>
        </authorList>
    </citation>
    <scope>NUCLEOTIDE SEQUENCE [LARGE SCALE GENOMIC DNA]</scope>
    <source>
        <tissue evidence="2">The whole plant</tissue>
    </source>
</reference>
<reference evidence="2 3" key="1">
    <citation type="journal article" date="2016" name="Sci. Rep.">
        <title>The Dendrobium catenatum Lindl. genome sequence provides insights into polysaccharide synthase, floral development and adaptive evolution.</title>
        <authorList>
            <person name="Zhang G.Q."/>
            <person name="Xu Q."/>
            <person name="Bian C."/>
            <person name="Tsai W.C."/>
            <person name="Yeh C.M."/>
            <person name="Liu K.W."/>
            <person name="Yoshida K."/>
            <person name="Zhang L.S."/>
            <person name="Chang S.B."/>
            <person name="Chen F."/>
            <person name="Shi Y."/>
            <person name="Su Y.Y."/>
            <person name="Zhang Y.Q."/>
            <person name="Chen L.J."/>
            <person name="Yin Y."/>
            <person name="Lin M."/>
            <person name="Huang H."/>
            <person name="Deng H."/>
            <person name="Wang Z.W."/>
            <person name="Zhu S.L."/>
            <person name="Zhao X."/>
            <person name="Deng C."/>
            <person name="Niu S.C."/>
            <person name="Huang J."/>
            <person name="Wang M."/>
            <person name="Liu G.H."/>
            <person name="Yang H.J."/>
            <person name="Xiao X.J."/>
            <person name="Hsiao Y.Y."/>
            <person name="Wu W.L."/>
            <person name="Chen Y.Y."/>
            <person name="Mitsuda N."/>
            <person name="Ohme-Takagi M."/>
            <person name="Luo Y.B."/>
            <person name="Van de Peer Y."/>
            <person name="Liu Z.J."/>
        </authorList>
    </citation>
    <scope>NUCLEOTIDE SEQUENCE [LARGE SCALE GENOMIC DNA]</scope>
    <source>
        <tissue evidence="2">The whole plant</tissue>
    </source>
</reference>
<gene>
    <name evidence="2" type="ORF">MA16_Dca017796</name>
</gene>
<dbReference type="OrthoDB" id="1908269at2759"/>
<feature type="transmembrane region" description="Helical" evidence="1">
    <location>
        <begin position="225"/>
        <end position="246"/>
    </location>
</feature>
<evidence type="ECO:0000313" key="3">
    <source>
        <dbReference type="Proteomes" id="UP000233837"/>
    </source>
</evidence>
<dbReference type="EMBL" id="KZ503795">
    <property type="protein sequence ID" value="PKU61364.1"/>
    <property type="molecule type" value="Genomic_DNA"/>
</dbReference>
<sequence>MASFLHRSRTTSHLFQNLRSLNPLSAHLNPKPLHTPPPPLKHSKPISVIHLFSSRSSKTMNNSCLHDHSISTFNIRSQSLIYENPAITNSKRSSSTLPKNPQPELRHQEITGPTVEPDISPLANETREVLESLRRSVYDLSSALAVLGVAHLGLGAWIAYAVRPPNEVSVQGLAAFAFPFSAAFLLRRTVKPMTFFQNMEQQGRLQVLTLALQVSKSLRVLFVRMRVVCVCCVVGVSAGSVVTLWMR</sequence>
<feature type="transmembrane region" description="Helical" evidence="1">
    <location>
        <begin position="168"/>
        <end position="186"/>
    </location>
</feature>
<evidence type="ECO:0000256" key="1">
    <source>
        <dbReference type="SAM" id="Phobius"/>
    </source>
</evidence>
<keyword evidence="3" id="KW-1185">Reference proteome</keyword>
<keyword evidence="1" id="KW-0472">Membrane</keyword>
<evidence type="ECO:0000313" key="2">
    <source>
        <dbReference type="EMBL" id="PKU61364.1"/>
    </source>
</evidence>
<accession>A0A2I0VD85</accession>
<protein>
    <submittedName>
        <fullName evidence="2">Uncharacterized protein</fullName>
    </submittedName>
</protein>
<organism evidence="2 3">
    <name type="scientific">Dendrobium catenatum</name>
    <dbReference type="NCBI Taxonomy" id="906689"/>
    <lineage>
        <taxon>Eukaryota</taxon>
        <taxon>Viridiplantae</taxon>
        <taxon>Streptophyta</taxon>
        <taxon>Embryophyta</taxon>
        <taxon>Tracheophyta</taxon>
        <taxon>Spermatophyta</taxon>
        <taxon>Magnoliopsida</taxon>
        <taxon>Liliopsida</taxon>
        <taxon>Asparagales</taxon>
        <taxon>Orchidaceae</taxon>
        <taxon>Epidendroideae</taxon>
        <taxon>Malaxideae</taxon>
        <taxon>Dendrobiinae</taxon>
        <taxon>Dendrobium</taxon>
    </lineage>
</organism>
<keyword evidence="1" id="KW-1133">Transmembrane helix</keyword>
<feature type="transmembrane region" description="Helical" evidence="1">
    <location>
        <begin position="137"/>
        <end position="162"/>
    </location>
</feature>
<dbReference type="Proteomes" id="UP000233837">
    <property type="component" value="Unassembled WGS sequence"/>
</dbReference>
<name>A0A2I0VD85_9ASPA</name>
<dbReference type="AlphaFoldDB" id="A0A2I0VD85"/>